<dbReference type="GO" id="GO:0004315">
    <property type="term" value="F:3-oxoacyl-[acyl-carrier-protein] synthase activity"/>
    <property type="evidence" value="ECO:0007669"/>
    <property type="project" value="InterPro"/>
</dbReference>
<dbReference type="SMART" id="SM01294">
    <property type="entry name" value="PKS_PP_betabranch"/>
    <property type="match status" value="1"/>
</dbReference>
<dbReference type="InterPro" id="IPR014030">
    <property type="entry name" value="Ketoacyl_synth_N"/>
</dbReference>
<dbReference type="InterPro" id="IPR014031">
    <property type="entry name" value="Ketoacyl_synth_C"/>
</dbReference>
<dbReference type="PANTHER" id="PTHR43775">
    <property type="entry name" value="FATTY ACID SYNTHASE"/>
    <property type="match status" value="1"/>
</dbReference>
<dbReference type="InterPro" id="IPR015083">
    <property type="entry name" value="NorB/c/GfsB-D-like_docking"/>
</dbReference>
<dbReference type="FunFam" id="1.10.1200.10:FF:000007">
    <property type="entry name" value="Probable polyketide synthase pks17"/>
    <property type="match status" value="1"/>
</dbReference>
<keyword evidence="7" id="KW-0511">Multifunctional enzyme</keyword>
<dbReference type="SUPFAM" id="SSF53901">
    <property type="entry name" value="Thiolase-like"/>
    <property type="match status" value="1"/>
</dbReference>
<evidence type="ECO:0000256" key="1">
    <source>
        <dbReference type="ARBA" id="ARBA00001957"/>
    </source>
</evidence>
<dbReference type="InterPro" id="IPR016035">
    <property type="entry name" value="Acyl_Trfase/lysoPLipase"/>
</dbReference>
<dbReference type="InterPro" id="IPR018201">
    <property type="entry name" value="Ketoacyl_synth_AS"/>
</dbReference>
<accession>A0A5M3VWT3</accession>
<dbReference type="Gene3D" id="3.40.50.720">
    <property type="entry name" value="NAD(P)-binding Rossmann-like Domain"/>
    <property type="match status" value="1"/>
</dbReference>
<dbReference type="InterPro" id="IPR049551">
    <property type="entry name" value="PKS_DH_C"/>
</dbReference>
<evidence type="ECO:0000256" key="5">
    <source>
        <dbReference type="ARBA" id="ARBA00022679"/>
    </source>
</evidence>
<dbReference type="SMART" id="SM00822">
    <property type="entry name" value="PKS_KR"/>
    <property type="match status" value="1"/>
</dbReference>
<evidence type="ECO:0000313" key="13">
    <source>
        <dbReference type="EMBL" id="GER99220.1"/>
    </source>
</evidence>
<dbReference type="InterPro" id="IPR014043">
    <property type="entry name" value="Acyl_transferase_dom"/>
</dbReference>
<dbReference type="InterPro" id="IPR050091">
    <property type="entry name" value="PKS_NRPS_Biosynth_Enz"/>
</dbReference>
<dbReference type="InterPro" id="IPR020807">
    <property type="entry name" value="PKS_DH"/>
</dbReference>
<dbReference type="Pfam" id="PF00550">
    <property type="entry name" value="PP-binding"/>
    <property type="match status" value="1"/>
</dbReference>
<dbReference type="Pfam" id="PF22953">
    <property type="entry name" value="SpnB_Rossmann"/>
    <property type="match status" value="1"/>
</dbReference>
<dbReference type="Pfam" id="PF21089">
    <property type="entry name" value="PKS_DH_N"/>
    <property type="match status" value="1"/>
</dbReference>
<dbReference type="Pfam" id="PF08659">
    <property type="entry name" value="KR"/>
    <property type="match status" value="1"/>
</dbReference>
<dbReference type="Gene3D" id="1.10.1200.10">
    <property type="entry name" value="ACP-like"/>
    <property type="match status" value="1"/>
</dbReference>
<feature type="domain" description="PKS/mFAS DH" evidence="12">
    <location>
        <begin position="924"/>
        <end position="1191"/>
    </location>
</feature>
<dbReference type="InterPro" id="IPR032821">
    <property type="entry name" value="PKS_assoc"/>
</dbReference>
<dbReference type="InterPro" id="IPR042104">
    <property type="entry name" value="PKS_dehydratase_sf"/>
</dbReference>
<dbReference type="PROSITE" id="PS52004">
    <property type="entry name" value="KS3_2"/>
    <property type="match status" value="1"/>
</dbReference>
<comment type="caution">
    <text evidence="13">The sequence shown here is derived from an EMBL/GenBank/DDBJ whole genome shotgun (WGS) entry which is preliminary data.</text>
</comment>
<gene>
    <name evidence="13" type="ORF">Acor_12840</name>
</gene>
<dbReference type="Pfam" id="PF08990">
    <property type="entry name" value="Docking"/>
    <property type="match status" value="1"/>
</dbReference>
<evidence type="ECO:0000256" key="4">
    <source>
        <dbReference type="ARBA" id="ARBA00022553"/>
    </source>
</evidence>
<dbReference type="SMART" id="SM00826">
    <property type="entry name" value="PKS_DH"/>
    <property type="match status" value="1"/>
</dbReference>
<evidence type="ECO:0000259" key="12">
    <source>
        <dbReference type="PROSITE" id="PS52019"/>
    </source>
</evidence>
<feature type="region of interest" description="N-terminal hotdog fold" evidence="9">
    <location>
        <begin position="924"/>
        <end position="1043"/>
    </location>
</feature>
<dbReference type="PROSITE" id="PS50075">
    <property type="entry name" value="CARRIER"/>
    <property type="match status" value="1"/>
</dbReference>
<dbReference type="RefSeq" id="WP_155335633.1">
    <property type="nucleotide sequence ID" value="NZ_BAAABN010000093.1"/>
</dbReference>
<dbReference type="Pfam" id="PF00698">
    <property type="entry name" value="Acyl_transf_1"/>
    <property type="match status" value="1"/>
</dbReference>
<dbReference type="InterPro" id="IPR049552">
    <property type="entry name" value="PKS_DH_N"/>
</dbReference>
<dbReference type="GO" id="GO:0031177">
    <property type="term" value="F:phosphopantetheine binding"/>
    <property type="evidence" value="ECO:0007669"/>
    <property type="project" value="InterPro"/>
</dbReference>
<dbReference type="GO" id="GO:0006633">
    <property type="term" value="P:fatty acid biosynthetic process"/>
    <property type="evidence" value="ECO:0007669"/>
    <property type="project" value="InterPro"/>
</dbReference>
<dbReference type="OrthoDB" id="4537517at2"/>
<dbReference type="CDD" id="cd00833">
    <property type="entry name" value="PKS"/>
    <property type="match status" value="1"/>
</dbReference>
<dbReference type="InterPro" id="IPR006162">
    <property type="entry name" value="Ppantetheine_attach_site"/>
</dbReference>
<evidence type="ECO:0000256" key="9">
    <source>
        <dbReference type="PROSITE-ProRule" id="PRU01363"/>
    </source>
</evidence>
<dbReference type="Pfam" id="PF16197">
    <property type="entry name" value="KAsynt_C_assoc"/>
    <property type="match status" value="1"/>
</dbReference>
<proteinExistence type="predicted"/>
<dbReference type="InterPro" id="IPR036291">
    <property type="entry name" value="NAD(P)-bd_dom_sf"/>
</dbReference>
<keyword evidence="6" id="KW-0045">Antibiotic biosynthesis</keyword>
<reference evidence="13 14" key="1">
    <citation type="submission" date="2019-10" db="EMBL/GenBank/DDBJ databases">
        <title>Whole genome shotgun sequence of Acrocarpospora corrugata NBRC 13972.</title>
        <authorList>
            <person name="Ichikawa N."/>
            <person name="Kimura A."/>
            <person name="Kitahashi Y."/>
            <person name="Komaki H."/>
            <person name="Oguchi A."/>
        </authorList>
    </citation>
    <scope>NUCLEOTIDE SEQUENCE [LARGE SCALE GENOMIC DNA]</scope>
    <source>
        <strain evidence="13 14">NBRC 13972</strain>
    </source>
</reference>
<feature type="active site" description="Proton acceptor; for dehydratase activity" evidence="9">
    <location>
        <position position="955"/>
    </location>
</feature>
<dbReference type="Pfam" id="PF00109">
    <property type="entry name" value="ketoacyl-synt"/>
    <property type="match status" value="1"/>
</dbReference>
<dbReference type="Gene3D" id="3.40.47.10">
    <property type="match status" value="1"/>
</dbReference>
<evidence type="ECO:0000256" key="8">
    <source>
        <dbReference type="ARBA" id="ARBA00023315"/>
    </source>
</evidence>
<dbReference type="InterPro" id="IPR020806">
    <property type="entry name" value="PKS_PP-bd"/>
</dbReference>
<dbReference type="InterPro" id="IPR036299">
    <property type="entry name" value="Polyketide_synth_docking_sf"/>
</dbReference>
<name>A0A5M3VWT3_9ACTN</name>
<evidence type="ECO:0000259" key="10">
    <source>
        <dbReference type="PROSITE" id="PS50075"/>
    </source>
</evidence>
<dbReference type="InterPro" id="IPR016036">
    <property type="entry name" value="Malonyl_transacylase_ACP-bd"/>
</dbReference>
<dbReference type="SUPFAM" id="SSF47336">
    <property type="entry name" value="ACP-like"/>
    <property type="match status" value="1"/>
</dbReference>
<feature type="domain" description="Ketosynthase family 3 (KS3)" evidence="11">
    <location>
        <begin position="33"/>
        <end position="458"/>
    </location>
</feature>
<dbReference type="FunFam" id="3.40.366.10:FF:000002">
    <property type="entry name" value="Probable polyketide synthase 2"/>
    <property type="match status" value="1"/>
</dbReference>
<dbReference type="PROSITE" id="PS00012">
    <property type="entry name" value="PHOSPHOPANTETHEINE"/>
    <property type="match status" value="1"/>
</dbReference>
<dbReference type="InterPro" id="IPR020841">
    <property type="entry name" value="PKS_Beta-ketoAc_synthase_dom"/>
</dbReference>
<dbReference type="Pfam" id="PF14765">
    <property type="entry name" value="PS-DH"/>
    <property type="match status" value="1"/>
</dbReference>
<dbReference type="PANTHER" id="PTHR43775:SF51">
    <property type="entry name" value="INACTIVE PHENOLPHTHIOCEROL SYNTHESIS POLYKETIDE SYNTHASE TYPE I PKS1-RELATED"/>
    <property type="match status" value="1"/>
</dbReference>
<dbReference type="InterPro" id="IPR049900">
    <property type="entry name" value="PKS_mFAS_DH"/>
</dbReference>
<dbReference type="SUPFAM" id="SSF52151">
    <property type="entry name" value="FabD/lysophospholipase-like"/>
    <property type="match status" value="1"/>
</dbReference>
<dbReference type="Pfam" id="PF02801">
    <property type="entry name" value="Ketoacyl-synt_C"/>
    <property type="match status" value="1"/>
</dbReference>
<dbReference type="InterPro" id="IPR057326">
    <property type="entry name" value="KR_dom"/>
</dbReference>
<dbReference type="GO" id="GO:0004312">
    <property type="term" value="F:fatty acid synthase activity"/>
    <property type="evidence" value="ECO:0007669"/>
    <property type="project" value="TreeGrafter"/>
</dbReference>
<dbReference type="SMART" id="SM00825">
    <property type="entry name" value="PKS_KS"/>
    <property type="match status" value="1"/>
</dbReference>
<dbReference type="SMART" id="SM00827">
    <property type="entry name" value="PKS_AT"/>
    <property type="match status" value="1"/>
</dbReference>
<feature type="domain" description="Carrier" evidence="10">
    <location>
        <begin position="1639"/>
        <end position="1714"/>
    </location>
</feature>
<organism evidence="13 14">
    <name type="scientific">Acrocarpospora corrugata</name>
    <dbReference type="NCBI Taxonomy" id="35763"/>
    <lineage>
        <taxon>Bacteria</taxon>
        <taxon>Bacillati</taxon>
        <taxon>Actinomycetota</taxon>
        <taxon>Actinomycetes</taxon>
        <taxon>Streptosporangiales</taxon>
        <taxon>Streptosporangiaceae</taxon>
        <taxon>Acrocarpospora</taxon>
    </lineage>
</organism>
<dbReference type="EMBL" id="BLAD01000039">
    <property type="protein sequence ID" value="GER99220.1"/>
    <property type="molecule type" value="Genomic_DNA"/>
</dbReference>
<dbReference type="SUPFAM" id="SSF55048">
    <property type="entry name" value="Probable ACP-binding domain of malonyl-CoA ACP transacylase"/>
    <property type="match status" value="1"/>
</dbReference>
<dbReference type="SUPFAM" id="SSF101173">
    <property type="entry name" value="Docking domain B of the erythromycin polyketide synthase (DEBS)"/>
    <property type="match status" value="1"/>
</dbReference>
<evidence type="ECO:0000256" key="2">
    <source>
        <dbReference type="ARBA" id="ARBA00004792"/>
    </source>
</evidence>
<keyword evidence="8" id="KW-0012">Acyltransferase</keyword>
<evidence type="ECO:0000256" key="7">
    <source>
        <dbReference type="ARBA" id="ARBA00023268"/>
    </source>
</evidence>
<dbReference type="SUPFAM" id="SSF51735">
    <property type="entry name" value="NAD(P)-binding Rossmann-fold domains"/>
    <property type="match status" value="2"/>
</dbReference>
<protein>
    <submittedName>
        <fullName evidence="13">Uncharacterized protein</fullName>
    </submittedName>
</protein>
<dbReference type="PROSITE" id="PS00606">
    <property type="entry name" value="KS3_1"/>
    <property type="match status" value="1"/>
</dbReference>
<dbReference type="Gene3D" id="3.10.129.110">
    <property type="entry name" value="Polyketide synthase dehydratase"/>
    <property type="match status" value="1"/>
</dbReference>
<dbReference type="PROSITE" id="PS52019">
    <property type="entry name" value="PKS_MFAS_DH"/>
    <property type="match status" value="1"/>
</dbReference>
<dbReference type="InterPro" id="IPR001227">
    <property type="entry name" value="Ac_transferase_dom_sf"/>
</dbReference>
<evidence type="ECO:0000256" key="6">
    <source>
        <dbReference type="ARBA" id="ARBA00023194"/>
    </source>
</evidence>
<feature type="region of interest" description="C-terminal hotdog fold" evidence="9">
    <location>
        <begin position="1058"/>
        <end position="1191"/>
    </location>
</feature>
<comment type="cofactor">
    <cofactor evidence="1">
        <name>pantetheine 4'-phosphate</name>
        <dbReference type="ChEBI" id="CHEBI:47942"/>
    </cofactor>
</comment>
<keyword evidence="5" id="KW-0808">Transferase</keyword>
<dbReference type="FunFam" id="3.40.47.10:FF:000019">
    <property type="entry name" value="Polyketide synthase type I"/>
    <property type="match status" value="1"/>
</dbReference>
<dbReference type="InterPro" id="IPR036736">
    <property type="entry name" value="ACP-like_sf"/>
</dbReference>
<feature type="active site" description="Proton donor; for dehydratase activity" evidence="9">
    <location>
        <position position="1117"/>
    </location>
</feature>
<dbReference type="InterPro" id="IPR016039">
    <property type="entry name" value="Thiolase-like"/>
</dbReference>
<dbReference type="SMART" id="SM00823">
    <property type="entry name" value="PKS_PP"/>
    <property type="match status" value="1"/>
</dbReference>
<dbReference type="Gene3D" id="3.30.70.3290">
    <property type="match status" value="1"/>
</dbReference>
<sequence>MSTEDRLRDYLKRAIVELEDTREHLAELEERRHEPIAIVGMACRFPGGVTSPEGLWDLVAGGVDAIGEFPADRGWATDLYDPDPEAPGKSYTRHGGFLYDAADFDAAFFGMSPRNALATDPQHRLVLESSWEAFERAGIDPVALRGSSTGVYVGNMYEHYANRFLGTVPGSVEGTLFTSSASSVLSGRVSYTFGLEGPSISVDTACSSSLVAMHLGVRALRQGECALALAGGVTVMATPEPFIEFARQRAISADGRCKAFSSTADGAAWAEGVGMLVLERLSDARRNGRKILAVVRGSAVNQDGASNGMTAPNGPAQERVVLQALADARLDSRDVDAVEAHGTGTRLGDPIEAQALLATYGRNRSAGRPLWLGSVKSNIGHTQAAAGVAGVIKMVKAMEHRTLPVTMHVAEPTPHVDWSSGGVRVLTETVLLPADRTPRTAVSSFGISGTNAHVILEGAPEAEAATETTTGDRLIWVLSAKSAASLRGQAARLGAFAGSAPEADLAAAGRVLARRSGFPHRAVVTAAGRAELVAALAALAEGAQHAAVITGVAPADVRPVFVFPGQGSQWAGMAVDLLDSDEAFRAQLQRCDKALRPHTGWSVAAVLRADEGAPPLEGTDVIQPVLFAVMVSLAALWRSLGVDPTAVVGHSQGEITAACVAGALSLADAAKIVALRSKALVQLSGTGGMLAVSLPADQVSELLEPWRDRIWIAVRSGPTSCVVAGEPDALDGFTAAHAAGVQIRRIGVDYASHTPHIEALRAELLATLHGVAPQPTDIAFSSAHRGEFIDPAELTTAYWYESLRNPVLIESAVTAFAGAGTPLFIEVSPHPVLGHDLREICESAGITAGVAATLRRGAGDWPRFLTALAGAYVLGAEVDWAAAVAPGPDRHVDLPTYAFERRRYWLGDAERAGIAPAGIDGSGHPLLTAVVPMADDGFLLTGELDVAVTPWLADHAVDGGVLLPGAAFVELALEGGGLAGCDQLEELVIEAPLFLPESGSVPIQVIVGSPDADGRRHLGVHSRAGAIWVRHLSGVLAAGSPAVADLCAWATVWPPAGAAPFPIDGGYARLADLGYEYGPAFQGVRAMWTRGAELFAEIAVDDALDVTGFGIHPAVLDAAFQPMVLAAGPGGPRLPFSFRGVSLRASGATLLRVRLVPSGDDASVEAADADGRSVLAIDNLRVRASSARTSAARGPVVHGVDWVKLAVPAGDGSGVVFLGAGLLTPELKGLVVATVDAVPADLPTALREVSGRALDLVRGWVAHERTADCRLVFVTRPGDLAGAAVRGLVRAAMSEHPGRFVLLEAEDGFADWAAVAGAITAGETQLVAGDGTLSVPRLARRTADPVAEPDGLAKGTVLVTGGTGGLGRLVAQRLVERHGVRDLLLLSRRGLDAPGAGELVCRLGSLGARVTVAACDVADRDALAAALALIPPDRPLTGVVHTAGVLDDATVELMNGDRLDAVFAPKADAAWHLHELTLDRPLSAFVVFSSLAGVLGNAGQSNYAAANVFLDALAAHRRAVALPGVSVAWGLWDADSGMTGALTAGDVARMARSGISPLTVEAGLDLFDAALGSAEPLVVATNWDNGGLRARTELGDLPPILLGLVRAPRRPAASGKPLAPAGGDLRGRLAGTTEAEARRLLTDGVRAHVAAVLAHGSATGVDVDRAFNELGFDSLTAVELRNRLNAETGLRLPATLVFDHPTVTALTDYLFRSLAPAEPSPEEALRGALDRAEAVLSALNGEADAVRSKLVAILQTGLTRLAPTPTGAAGVVAKIGAASDEEIFALIDNEL</sequence>
<evidence type="ECO:0000256" key="3">
    <source>
        <dbReference type="ARBA" id="ARBA00022450"/>
    </source>
</evidence>
<evidence type="ECO:0000313" key="14">
    <source>
        <dbReference type="Proteomes" id="UP000334990"/>
    </source>
</evidence>
<comment type="pathway">
    <text evidence="2">Antibiotic biosynthesis.</text>
</comment>
<dbReference type="InterPro" id="IPR009081">
    <property type="entry name" value="PP-bd_ACP"/>
</dbReference>
<dbReference type="GO" id="GO:0033068">
    <property type="term" value="P:macrolide biosynthetic process"/>
    <property type="evidence" value="ECO:0007669"/>
    <property type="project" value="UniProtKB-ARBA"/>
</dbReference>
<keyword evidence="3" id="KW-0596">Phosphopantetheine</keyword>
<dbReference type="InterPro" id="IPR013968">
    <property type="entry name" value="PKS_KR"/>
</dbReference>
<dbReference type="InterPro" id="IPR055123">
    <property type="entry name" value="SpnB-like_Rossmann"/>
</dbReference>
<keyword evidence="4" id="KW-0597">Phosphoprotein</keyword>
<dbReference type="Gene3D" id="3.40.366.10">
    <property type="entry name" value="Malonyl-Coenzyme A Acyl Carrier Protein, domain 2"/>
    <property type="match status" value="1"/>
</dbReference>
<evidence type="ECO:0000259" key="11">
    <source>
        <dbReference type="PROSITE" id="PS52004"/>
    </source>
</evidence>
<keyword evidence="14" id="KW-1185">Reference proteome</keyword>
<dbReference type="Proteomes" id="UP000334990">
    <property type="component" value="Unassembled WGS sequence"/>
</dbReference>
<dbReference type="CDD" id="cd08956">
    <property type="entry name" value="KR_3_FAS_SDR_x"/>
    <property type="match status" value="1"/>
</dbReference>